<comment type="similarity">
    <text evidence="1">Belongs to the NAD(P)-dependent epimerase/dehydratase family.</text>
</comment>
<feature type="domain" description="NAD-dependent epimerase/dehydratase" evidence="5">
    <location>
        <begin position="11"/>
        <end position="197"/>
    </location>
</feature>
<reference evidence="6 7" key="1">
    <citation type="journal article" date="2019" name="Int. J. Syst. Evol. Microbiol.">
        <title>The Global Catalogue of Microorganisms (GCM) 10K type strain sequencing project: providing services to taxonomists for standard genome sequencing and annotation.</title>
        <authorList>
            <consortium name="The Broad Institute Genomics Platform"/>
            <consortium name="The Broad Institute Genome Sequencing Center for Infectious Disease"/>
            <person name="Wu L."/>
            <person name="Ma J."/>
        </authorList>
    </citation>
    <scope>NUCLEOTIDE SEQUENCE [LARGE SCALE GENOMIC DNA]</scope>
    <source>
        <strain evidence="6 7">JCM 16014</strain>
    </source>
</reference>
<dbReference type="Gene3D" id="3.40.50.720">
    <property type="entry name" value="NAD(P)-binding Rossmann-like Domain"/>
    <property type="match status" value="1"/>
</dbReference>
<evidence type="ECO:0000256" key="4">
    <source>
        <dbReference type="SAM" id="MobiDB-lite"/>
    </source>
</evidence>
<gene>
    <name evidence="6" type="ORF">GCM10009839_36970</name>
</gene>
<dbReference type="InterPro" id="IPR036291">
    <property type="entry name" value="NAD(P)-bd_dom_sf"/>
</dbReference>
<dbReference type="EMBL" id="BAAAQN010000020">
    <property type="protein sequence ID" value="GAA2033247.1"/>
    <property type="molecule type" value="Genomic_DNA"/>
</dbReference>
<dbReference type="Pfam" id="PF01370">
    <property type="entry name" value="Epimerase"/>
    <property type="match status" value="1"/>
</dbReference>
<name>A0ABN2UBX0_9ACTN</name>
<dbReference type="PANTHER" id="PTHR43103">
    <property type="entry name" value="NUCLEOSIDE-DIPHOSPHATE-SUGAR EPIMERASE"/>
    <property type="match status" value="1"/>
</dbReference>
<keyword evidence="7" id="KW-1185">Reference proteome</keyword>
<evidence type="ECO:0000256" key="3">
    <source>
        <dbReference type="ARBA" id="ARBA00023027"/>
    </source>
</evidence>
<evidence type="ECO:0000313" key="7">
    <source>
        <dbReference type="Proteomes" id="UP001500751"/>
    </source>
</evidence>
<proteinExistence type="inferred from homology"/>
<protein>
    <submittedName>
        <fullName evidence="6">NAD(P)-dependent oxidoreductase</fullName>
    </submittedName>
</protein>
<feature type="region of interest" description="Disordered" evidence="4">
    <location>
        <begin position="255"/>
        <end position="281"/>
    </location>
</feature>
<accession>A0ABN2UBX0</accession>
<keyword evidence="2" id="KW-0560">Oxidoreductase</keyword>
<sequence length="281" mass="30114">MVDEQARPGRVLITGAAGGVGTILRGGLAALGWSVRGFDLVTPAEPDSDPDTGPVSDAVEWIIGDITDPAAIEAAMADVDVVIHLAGIPVEDHFAAILHANIDGTHQVFDAAVRAGVPRVVYASTNHVVGYYERADFTDTKLGVGARPRPDTLYGVSKVFGEALGSYYHDRHGLQVACARLGACYAEPHTRRMLDTWLSPADAVRLFHALATAPDLGFELVFGASANRTGWCDLGPARRLGYHPQDDSERFRDRFADQPLDPDDPEVRYLGGDFTTALPPA</sequence>
<dbReference type="RefSeq" id="WP_344666865.1">
    <property type="nucleotide sequence ID" value="NZ_BAAAQN010000020.1"/>
</dbReference>
<keyword evidence="3" id="KW-0520">NAD</keyword>
<dbReference type="Proteomes" id="UP001500751">
    <property type="component" value="Unassembled WGS sequence"/>
</dbReference>
<organism evidence="6 7">
    <name type="scientific">Catenulispora yoronensis</name>
    <dbReference type="NCBI Taxonomy" id="450799"/>
    <lineage>
        <taxon>Bacteria</taxon>
        <taxon>Bacillati</taxon>
        <taxon>Actinomycetota</taxon>
        <taxon>Actinomycetes</taxon>
        <taxon>Catenulisporales</taxon>
        <taxon>Catenulisporaceae</taxon>
        <taxon>Catenulispora</taxon>
    </lineage>
</organism>
<evidence type="ECO:0000313" key="6">
    <source>
        <dbReference type="EMBL" id="GAA2033247.1"/>
    </source>
</evidence>
<dbReference type="InterPro" id="IPR001509">
    <property type="entry name" value="Epimerase_deHydtase"/>
</dbReference>
<evidence type="ECO:0000259" key="5">
    <source>
        <dbReference type="Pfam" id="PF01370"/>
    </source>
</evidence>
<evidence type="ECO:0000256" key="1">
    <source>
        <dbReference type="ARBA" id="ARBA00007637"/>
    </source>
</evidence>
<dbReference type="SUPFAM" id="SSF51735">
    <property type="entry name" value="NAD(P)-binding Rossmann-fold domains"/>
    <property type="match status" value="1"/>
</dbReference>
<evidence type="ECO:0000256" key="2">
    <source>
        <dbReference type="ARBA" id="ARBA00023002"/>
    </source>
</evidence>
<comment type="caution">
    <text evidence="6">The sequence shown here is derived from an EMBL/GenBank/DDBJ whole genome shotgun (WGS) entry which is preliminary data.</text>
</comment>
<dbReference type="PANTHER" id="PTHR43103:SF5">
    <property type="entry name" value="4-EPIMERASE, PUTATIVE (AFU_ORTHOLOGUE AFUA_7G00360)-RELATED"/>
    <property type="match status" value="1"/>
</dbReference>